<dbReference type="EMBL" id="CP003190">
    <property type="protein sequence ID" value="AGL83852.1"/>
    <property type="molecule type" value="Genomic_DNA"/>
</dbReference>
<organism evidence="1 2">
    <name type="scientific">Pseudomonas protegens (strain DSM 19095 / LMG 27888 / CFBP 6595 / CHA0)</name>
    <dbReference type="NCBI Taxonomy" id="1124983"/>
    <lineage>
        <taxon>Bacteria</taxon>
        <taxon>Pseudomonadati</taxon>
        <taxon>Pseudomonadota</taxon>
        <taxon>Gammaproteobacteria</taxon>
        <taxon>Pseudomonadales</taxon>
        <taxon>Pseudomonadaceae</taxon>
        <taxon>Pseudomonas</taxon>
    </lineage>
</organism>
<proteinExistence type="predicted"/>
<dbReference type="HOGENOM" id="CLU_1414105_0_0_6"/>
<gene>
    <name evidence="1" type="ORF">PFLCHA0_c20710</name>
</gene>
<dbReference type="RefSeq" id="WP_015634870.1">
    <property type="nucleotide sequence ID" value="NC_021237.1"/>
</dbReference>
<dbReference type="KEGG" id="pprc:PFLCHA0_c20710"/>
<reference evidence="2" key="1">
    <citation type="journal article" date="2014" name="Genome Announc.">
        <title>Full-genome sequence of the plant growth-promoting bacterium Pseudomonas protegens CHA0.</title>
        <authorList>
            <person name="Jousset A."/>
            <person name="Schuldes J."/>
            <person name="Keel C."/>
            <person name="Maurhofer M."/>
            <person name="Daniel R."/>
            <person name="Scheu S."/>
            <person name="Thuermer A."/>
        </authorList>
    </citation>
    <scope>NUCLEOTIDE SEQUENCE [LARGE SCALE GENOMIC DNA]</scope>
    <source>
        <strain evidence="2">DSM 19095 / LMG 27888 / CFBP 6595 / CHA0</strain>
    </source>
</reference>
<name>A0A2C9EJM6_PSEPH</name>
<evidence type="ECO:0000313" key="1">
    <source>
        <dbReference type="EMBL" id="AGL83852.1"/>
    </source>
</evidence>
<sequence>MQQLIRHTLSEQGMEVEIGTTLLLDNGDLDSNKIVILKPDDYYCTPTFAAPPKSVDGIAIVKGSNEKYHFYIAELKSSRFKNIKKSDIEEKFNTIFHRFFPQDFQHIFIDIEYELESLNLWLVCDPLQIRTKCQSHDEFINKVKTIAERLKGLLNDYAATFKPFTFKQHTAMIKPLLSPPTLEINSYIDLLA</sequence>
<accession>A0A2C9EJM6</accession>
<protein>
    <submittedName>
        <fullName evidence="1">Uncharacterized protein</fullName>
    </submittedName>
</protein>
<dbReference type="AlphaFoldDB" id="A0A2C9EJM6"/>
<evidence type="ECO:0000313" key="2">
    <source>
        <dbReference type="Proteomes" id="UP000013940"/>
    </source>
</evidence>
<dbReference type="Proteomes" id="UP000013940">
    <property type="component" value="Chromosome"/>
</dbReference>
<dbReference type="GeneID" id="57475065"/>